<dbReference type="InterPro" id="IPR006766">
    <property type="entry name" value="EXORDIUM-like"/>
</dbReference>
<keyword evidence="3" id="KW-0964">Secreted</keyword>
<feature type="chain" id="PRO_5045477175" evidence="6">
    <location>
        <begin position="25"/>
        <end position="133"/>
    </location>
</feature>
<keyword evidence="2" id="KW-0052">Apoplast</keyword>
<dbReference type="Proteomes" id="UP001396334">
    <property type="component" value="Unassembled WGS sequence"/>
</dbReference>
<dbReference type="Pfam" id="PF04674">
    <property type="entry name" value="Phi_1"/>
    <property type="match status" value="2"/>
</dbReference>
<accession>A0ABR2UCP5</accession>
<keyword evidence="8" id="KW-1185">Reference proteome</keyword>
<protein>
    <submittedName>
        <fullName evidence="7">Uncharacterized protein</fullName>
    </submittedName>
</protein>
<organism evidence="7 8">
    <name type="scientific">Hibiscus sabdariffa</name>
    <name type="common">roselle</name>
    <dbReference type="NCBI Taxonomy" id="183260"/>
    <lineage>
        <taxon>Eukaryota</taxon>
        <taxon>Viridiplantae</taxon>
        <taxon>Streptophyta</taxon>
        <taxon>Embryophyta</taxon>
        <taxon>Tracheophyta</taxon>
        <taxon>Spermatophyta</taxon>
        <taxon>Magnoliopsida</taxon>
        <taxon>eudicotyledons</taxon>
        <taxon>Gunneridae</taxon>
        <taxon>Pentapetalae</taxon>
        <taxon>rosids</taxon>
        <taxon>malvids</taxon>
        <taxon>Malvales</taxon>
        <taxon>Malvaceae</taxon>
        <taxon>Malvoideae</taxon>
        <taxon>Hibiscus</taxon>
    </lineage>
</organism>
<name>A0ABR2UCP5_9ROSI</name>
<comment type="subcellular location">
    <subcellularLocation>
        <location evidence="1">Secreted</location>
        <location evidence="1">Extracellular space</location>
        <location evidence="1">Apoplast</location>
    </subcellularLocation>
</comment>
<reference evidence="7 8" key="1">
    <citation type="journal article" date="2024" name="G3 (Bethesda)">
        <title>Genome assembly of Hibiscus sabdariffa L. provides insights into metabolisms of medicinal natural products.</title>
        <authorList>
            <person name="Kim T."/>
        </authorList>
    </citation>
    <scope>NUCLEOTIDE SEQUENCE [LARGE SCALE GENOMIC DNA]</scope>
    <source>
        <strain evidence="7">TK-2024</strain>
        <tissue evidence="7">Old leaves</tissue>
    </source>
</reference>
<evidence type="ECO:0000256" key="4">
    <source>
        <dbReference type="ARBA" id="ARBA00022729"/>
    </source>
</evidence>
<sequence length="133" mass="14664">MTSFIVQSVLKLFVAISLFQISLTGRKLSEVVQDQPQFLAYHNGPILSGRNITVNLIWYCKFKPSEKGLAEAPLEASLACPNIYGKGTYPDYAGNLLVDAMTGASFNDHGDNERKYLLPALYDPSTTSWSTLV</sequence>
<dbReference type="PANTHER" id="PTHR31279:SF54">
    <property type="entry name" value="PROTEIN EXORDIUM-RELATED"/>
    <property type="match status" value="1"/>
</dbReference>
<proteinExistence type="inferred from homology"/>
<gene>
    <name evidence="7" type="ORF">V6N11_053301</name>
</gene>
<dbReference type="EMBL" id="JBBPBN010000001">
    <property type="protein sequence ID" value="KAK9047457.1"/>
    <property type="molecule type" value="Genomic_DNA"/>
</dbReference>
<evidence type="ECO:0000256" key="2">
    <source>
        <dbReference type="ARBA" id="ARBA00022523"/>
    </source>
</evidence>
<evidence type="ECO:0000313" key="8">
    <source>
        <dbReference type="Proteomes" id="UP001396334"/>
    </source>
</evidence>
<comment type="similarity">
    <text evidence="5">Belongs to the EXORDIUM family.</text>
</comment>
<evidence type="ECO:0000256" key="1">
    <source>
        <dbReference type="ARBA" id="ARBA00004271"/>
    </source>
</evidence>
<evidence type="ECO:0000313" key="7">
    <source>
        <dbReference type="EMBL" id="KAK9047457.1"/>
    </source>
</evidence>
<keyword evidence="4 6" id="KW-0732">Signal</keyword>
<evidence type="ECO:0000256" key="5">
    <source>
        <dbReference type="ARBA" id="ARBA00023591"/>
    </source>
</evidence>
<feature type="signal peptide" evidence="6">
    <location>
        <begin position="1"/>
        <end position="24"/>
    </location>
</feature>
<dbReference type="PANTHER" id="PTHR31279">
    <property type="entry name" value="PROTEIN EXORDIUM-LIKE 5"/>
    <property type="match status" value="1"/>
</dbReference>
<comment type="caution">
    <text evidence="7">The sequence shown here is derived from an EMBL/GenBank/DDBJ whole genome shotgun (WGS) entry which is preliminary data.</text>
</comment>
<evidence type="ECO:0000256" key="3">
    <source>
        <dbReference type="ARBA" id="ARBA00022525"/>
    </source>
</evidence>
<evidence type="ECO:0000256" key="6">
    <source>
        <dbReference type="SAM" id="SignalP"/>
    </source>
</evidence>